<comment type="similarity">
    <text evidence="1">Belongs to the prokaryotic/mitochondrial release factor family.</text>
</comment>
<organism evidence="4 5">
    <name type="scientific">Aeromicrobium terrae</name>
    <dbReference type="NCBI Taxonomy" id="2498846"/>
    <lineage>
        <taxon>Bacteria</taxon>
        <taxon>Bacillati</taxon>
        <taxon>Actinomycetota</taxon>
        <taxon>Actinomycetes</taxon>
        <taxon>Propionibacteriales</taxon>
        <taxon>Nocardioidaceae</taxon>
        <taxon>Aeromicrobium</taxon>
    </lineage>
</organism>
<dbReference type="EMBL" id="VDUX01000002">
    <property type="protein sequence ID" value="TXL61830.1"/>
    <property type="molecule type" value="Genomic_DNA"/>
</dbReference>
<evidence type="ECO:0000256" key="2">
    <source>
        <dbReference type="SAM" id="MobiDB-lite"/>
    </source>
</evidence>
<dbReference type="NCBIfam" id="NF006718">
    <property type="entry name" value="PRK09256.1"/>
    <property type="match status" value="1"/>
</dbReference>
<dbReference type="EC" id="3.1.1.29" evidence="4"/>
<gene>
    <name evidence="4" type="ORF">FHP06_03650</name>
</gene>
<feature type="region of interest" description="Disordered" evidence="2">
    <location>
        <begin position="97"/>
        <end position="136"/>
    </location>
</feature>
<feature type="domain" description="Prokaryotic-type class I peptide chain release factors" evidence="3">
    <location>
        <begin position="7"/>
        <end position="131"/>
    </location>
</feature>
<dbReference type="PANTHER" id="PTHR47814:SF1">
    <property type="entry name" value="PEPTIDYL-TRNA HYDROLASE ARFB"/>
    <property type="match status" value="1"/>
</dbReference>
<dbReference type="AlphaFoldDB" id="A0A5C8NL03"/>
<dbReference type="InterPro" id="IPR000352">
    <property type="entry name" value="Pep_chain_release_fac_I"/>
</dbReference>
<proteinExistence type="inferred from homology"/>
<feature type="compositionally biased region" description="Basic residues" evidence="2">
    <location>
        <begin position="119"/>
        <end position="136"/>
    </location>
</feature>
<dbReference type="OrthoDB" id="9815709at2"/>
<dbReference type="SUPFAM" id="SSF75620">
    <property type="entry name" value="Release factor"/>
    <property type="match status" value="1"/>
</dbReference>
<dbReference type="GO" id="GO:0043022">
    <property type="term" value="F:ribosome binding"/>
    <property type="evidence" value="ECO:0007669"/>
    <property type="project" value="TreeGrafter"/>
</dbReference>
<dbReference type="InterPro" id="IPR045853">
    <property type="entry name" value="Pep_chain_release_fac_I_sf"/>
</dbReference>
<evidence type="ECO:0000313" key="4">
    <source>
        <dbReference type="EMBL" id="TXL61830.1"/>
    </source>
</evidence>
<dbReference type="GO" id="GO:0072344">
    <property type="term" value="P:rescue of stalled ribosome"/>
    <property type="evidence" value="ECO:0007669"/>
    <property type="project" value="TreeGrafter"/>
</dbReference>
<dbReference type="GO" id="GO:0004045">
    <property type="term" value="F:peptidyl-tRNA hydrolase activity"/>
    <property type="evidence" value="ECO:0007669"/>
    <property type="project" value="UniProtKB-EC"/>
</dbReference>
<evidence type="ECO:0000256" key="1">
    <source>
        <dbReference type="ARBA" id="ARBA00010835"/>
    </source>
</evidence>
<protein>
    <submittedName>
        <fullName evidence="4">Aminoacyl-tRNA hydrolase</fullName>
        <ecNumber evidence="4">3.1.1.29</ecNumber>
    </submittedName>
</protein>
<evidence type="ECO:0000259" key="3">
    <source>
        <dbReference type="Pfam" id="PF00472"/>
    </source>
</evidence>
<dbReference type="GO" id="GO:0003747">
    <property type="term" value="F:translation release factor activity"/>
    <property type="evidence" value="ECO:0007669"/>
    <property type="project" value="InterPro"/>
</dbReference>
<dbReference type="Pfam" id="PF00472">
    <property type="entry name" value="RF-1"/>
    <property type="match status" value="1"/>
</dbReference>
<reference evidence="4 5" key="1">
    <citation type="submission" date="2019-06" db="EMBL/GenBank/DDBJ databases">
        <title>Aeromicrobium sp. nov., isolated from a maize field.</title>
        <authorList>
            <person name="Lin S.-Y."/>
            <person name="Tsai C.-F."/>
            <person name="Young C.-C."/>
        </authorList>
    </citation>
    <scope>NUCLEOTIDE SEQUENCE [LARGE SCALE GENOMIC DNA]</scope>
    <source>
        <strain evidence="4 5">CC-CFT486</strain>
    </source>
</reference>
<evidence type="ECO:0000313" key="5">
    <source>
        <dbReference type="Proteomes" id="UP000321571"/>
    </source>
</evidence>
<dbReference type="Proteomes" id="UP000321571">
    <property type="component" value="Unassembled WGS sequence"/>
</dbReference>
<comment type="caution">
    <text evidence="4">The sequence shown here is derived from an EMBL/GenBank/DDBJ whole genome shotgun (WGS) entry which is preliminary data.</text>
</comment>
<accession>A0A5C8NL03</accession>
<keyword evidence="5" id="KW-1185">Reference proteome</keyword>
<name>A0A5C8NL03_9ACTN</name>
<keyword evidence="4" id="KW-0378">Hydrolase</keyword>
<dbReference type="RefSeq" id="WP_147683942.1">
    <property type="nucleotide sequence ID" value="NZ_VDUX01000002.1"/>
</dbReference>
<dbReference type="Gene3D" id="3.30.160.20">
    <property type="match status" value="1"/>
</dbReference>
<sequence>MSQHGRLHLPERELSWRFSRSSGAGGQHVNTTDTRVELTWSLTDTAVLSEAQRARVAEKLRSRIVDGTITVVSSRYRSQHRNREAARVRLEELITDAIVPPRPRRPTKPTRASKERRLDAKKRRSDVKRSRRGGWD</sequence>
<dbReference type="PANTHER" id="PTHR47814">
    <property type="entry name" value="PEPTIDYL-TRNA HYDROLASE ARFB"/>
    <property type="match status" value="1"/>
</dbReference>